<feature type="disulfide bond" evidence="15">
    <location>
        <begin position="336"/>
        <end position="350"/>
    </location>
</feature>
<feature type="disulfide bond" evidence="15">
    <location>
        <begin position="435"/>
        <end position="447"/>
    </location>
</feature>
<keyword evidence="8" id="KW-0460">Magnesium</keyword>
<dbReference type="Gene3D" id="2.60.40.1510">
    <property type="entry name" value="ntegrin, alpha v. Chain A, domain 3"/>
    <property type="match status" value="1"/>
</dbReference>
<dbReference type="Ensembl" id="ENSSPUT00000024481.1">
    <property type="protein sequence ID" value="ENSSPUP00000022962.1"/>
    <property type="gene ID" value="ENSSPUG00000017619.1"/>
</dbReference>
<feature type="disulfide bond" evidence="15">
    <location>
        <begin position="557"/>
        <end position="560"/>
    </location>
</feature>
<dbReference type="FunFam" id="2.10.25.10:FF:000304">
    <property type="entry name" value="Integrin beta"/>
    <property type="match status" value="1"/>
</dbReference>
<feature type="disulfide bond" evidence="15">
    <location>
        <begin position="545"/>
        <end position="554"/>
    </location>
</feature>
<keyword evidence="12 17" id="KW-0472">Membrane</keyword>
<feature type="disulfide bond" evidence="15">
    <location>
        <begin position="470"/>
        <end position="479"/>
    </location>
</feature>
<evidence type="ECO:0000256" key="12">
    <source>
        <dbReference type="ARBA" id="ARBA00023136"/>
    </source>
</evidence>
<evidence type="ECO:0000256" key="3">
    <source>
        <dbReference type="ARBA" id="ARBA00022475"/>
    </source>
</evidence>
<dbReference type="SUPFAM" id="SSF53300">
    <property type="entry name" value="vWA-like"/>
    <property type="match status" value="1"/>
</dbReference>
<keyword evidence="10 17" id="KW-1133">Transmembrane helix</keyword>
<feature type="disulfide bond" evidence="15">
    <location>
        <begin position="396"/>
        <end position="400"/>
    </location>
</feature>
<dbReference type="GO" id="GO:0050901">
    <property type="term" value="P:leukocyte tethering or rolling"/>
    <property type="evidence" value="ECO:0007669"/>
    <property type="project" value="Ensembl"/>
</dbReference>
<dbReference type="PROSITE" id="PS00243">
    <property type="entry name" value="I_EGF_1"/>
    <property type="match status" value="2"/>
</dbReference>
<dbReference type="SUPFAM" id="SSF69687">
    <property type="entry name" value="Integrin beta tail domain"/>
    <property type="match status" value="1"/>
</dbReference>
<dbReference type="Pfam" id="PF08725">
    <property type="entry name" value="Integrin_b_cyt"/>
    <property type="match status" value="1"/>
</dbReference>
<evidence type="ECO:0000256" key="1">
    <source>
        <dbReference type="ARBA" id="ARBA00004251"/>
    </source>
</evidence>
<dbReference type="AlphaFoldDB" id="A0A8D0HRM5"/>
<keyword evidence="9 16" id="KW-0130">Cell adhesion</keyword>
<dbReference type="InterPro" id="IPR036349">
    <property type="entry name" value="Integrin_bsu_tail_dom_sf"/>
</dbReference>
<feature type="disulfide bond" evidence="15">
    <location>
        <begin position="540"/>
        <end position="585"/>
    </location>
</feature>
<protein>
    <recommendedName>
        <fullName evidence="16">Integrin beta</fullName>
    </recommendedName>
</protein>
<dbReference type="Gene3D" id="2.10.25.10">
    <property type="entry name" value="Laminin"/>
    <property type="match status" value="4"/>
</dbReference>
<dbReference type="InterPro" id="IPR015812">
    <property type="entry name" value="Integrin_bsu"/>
</dbReference>
<evidence type="ECO:0000256" key="15">
    <source>
        <dbReference type="PIRSR" id="PIRSR002512-1"/>
    </source>
</evidence>
<feature type="domain" description="Integrin beta subunit cytoplasmic" evidence="19">
    <location>
        <begin position="665"/>
        <end position="711"/>
    </location>
</feature>
<feature type="domain" description="Integrin beta subunit tail" evidence="20">
    <location>
        <begin position="564"/>
        <end position="640"/>
    </location>
</feature>
<dbReference type="FunFam" id="3.40.50.410:FF:000002">
    <property type="entry name" value="Integrin beta"/>
    <property type="match status" value="1"/>
</dbReference>
<keyword evidence="14" id="KW-0325">Glycoprotein</keyword>
<keyword evidence="5 16" id="KW-0812">Transmembrane</keyword>
<dbReference type="GO" id="GO:0034669">
    <property type="term" value="C:integrin alpha4-beta7 complex"/>
    <property type="evidence" value="ECO:0007669"/>
    <property type="project" value="Ensembl"/>
</dbReference>
<dbReference type="Pfam" id="PF07974">
    <property type="entry name" value="EGF_2"/>
    <property type="match status" value="1"/>
</dbReference>
<feature type="disulfide bond" evidence="15">
    <location>
        <begin position="195"/>
        <end position="235"/>
    </location>
</feature>
<dbReference type="GO" id="GO:0072678">
    <property type="term" value="P:T cell migration"/>
    <property type="evidence" value="ECO:0007669"/>
    <property type="project" value="Ensembl"/>
</dbReference>
<evidence type="ECO:0000256" key="17">
    <source>
        <dbReference type="SAM" id="Phobius"/>
    </source>
</evidence>
<feature type="disulfide bond" evidence="15">
    <location>
        <begin position="370"/>
        <end position="606"/>
    </location>
</feature>
<feature type="disulfide bond" evidence="15">
    <location>
        <begin position="424"/>
        <end position="433"/>
    </location>
</feature>
<keyword evidence="6" id="KW-0732">Signal</keyword>
<gene>
    <name evidence="21" type="primary">ITGB7</name>
</gene>
<feature type="disulfide bond" evidence="15">
    <location>
        <begin position="502"/>
        <end position="532"/>
    </location>
</feature>
<dbReference type="OMA" id="CECSMDT"/>
<proteinExistence type="inferred from homology"/>
<keyword evidence="11 16" id="KW-0401">Integrin</keyword>
<comment type="subcellular location">
    <subcellularLocation>
        <location evidence="1 16">Cell membrane</location>
        <topology evidence="1 16">Single-pass type I membrane protein</topology>
    </subcellularLocation>
</comment>
<dbReference type="SUPFAM" id="SSF57196">
    <property type="entry name" value="EGF/Laminin"/>
    <property type="match status" value="1"/>
</dbReference>
<keyword evidence="22" id="KW-1185">Reference proteome</keyword>
<feature type="transmembrane region" description="Helical" evidence="17">
    <location>
        <begin position="645"/>
        <end position="664"/>
    </location>
</feature>
<keyword evidence="3" id="KW-1003">Cell membrane</keyword>
<feature type="disulfide bond" evidence="15">
    <location>
        <begin position="419"/>
        <end position="457"/>
    </location>
</feature>
<dbReference type="InterPro" id="IPR057243">
    <property type="entry name" value="Integrin_I-EGF_CS"/>
</dbReference>
<evidence type="ECO:0000256" key="7">
    <source>
        <dbReference type="ARBA" id="ARBA00022737"/>
    </source>
</evidence>
<dbReference type="SUPFAM" id="SSF69179">
    <property type="entry name" value="Integrin domains"/>
    <property type="match status" value="1"/>
</dbReference>
<dbReference type="SMART" id="SM01242">
    <property type="entry name" value="Integrin_B_tail"/>
    <property type="match status" value="1"/>
</dbReference>
<feature type="disulfide bond" evidence="15">
    <location>
        <begin position="500"/>
        <end position="505"/>
    </location>
</feature>
<name>A0A8D0HRM5_SPHPU</name>
<evidence type="ECO:0000313" key="22">
    <source>
        <dbReference type="Proteomes" id="UP000694392"/>
    </source>
</evidence>
<evidence type="ECO:0000256" key="10">
    <source>
        <dbReference type="ARBA" id="ARBA00022989"/>
    </source>
</evidence>
<keyword evidence="13 15" id="KW-1015">Disulfide bond</keyword>
<dbReference type="InterPro" id="IPR014836">
    <property type="entry name" value="Integrin_bsu_cyt_dom"/>
</dbReference>
<evidence type="ECO:0000313" key="21">
    <source>
        <dbReference type="Ensembl" id="ENSSPUP00000022962.1"/>
    </source>
</evidence>
<dbReference type="PANTHER" id="PTHR10082">
    <property type="entry name" value="INTEGRIN BETA SUBUNIT"/>
    <property type="match status" value="1"/>
</dbReference>
<evidence type="ECO:0000256" key="14">
    <source>
        <dbReference type="ARBA" id="ARBA00023180"/>
    </source>
</evidence>
<organism evidence="21 22">
    <name type="scientific">Sphenodon punctatus</name>
    <name type="common">Tuatara</name>
    <name type="synonym">Hatteria punctata</name>
    <dbReference type="NCBI Taxonomy" id="8508"/>
    <lineage>
        <taxon>Eukaryota</taxon>
        <taxon>Metazoa</taxon>
        <taxon>Chordata</taxon>
        <taxon>Craniata</taxon>
        <taxon>Vertebrata</taxon>
        <taxon>Euteleostomi</taxon>
        <taxon>Lepidosauria</taxon>
        <taxon>Sphenodontia</taxon>
        <taxon>Sphenodontidae</taxon>
        <taxon>Sphenodon</taxon>
    </lineage>
</organism>
<feature type="disulfide bond" evidence="15">
    <location>
        <begin position="564"/>
        <end position="573"/>
    </location>
</feature>
<dbReference type="SMART" id="SM00187">
    <property type="entry name" value="INB"/>
    <property type="match status" value="1"/>
</dbReference>
<evidence type="ECO:0000259" key="20">
    <source>
        <dbReference type="SMART" id="SM01242"/>
    </source>
</evidence>
<evidence type="ECO:0000259" key="19">
    <source>
        <dbReference type="SMART" id="SM01241"/>
    </source>
</evidence>
<evidence type="ECO:0000256" key="5">
    <source>
        <dbReference type="ARBA" id="ARBA00022692"/>
    </source>
</evidence>
<dbReference type="Pfam" id="PF00362">
    <property type="entry name" value="Integrin_beta"/>
    <property type="match status" value="1"/>
</dbReference>
<dbReference type="PROSITE" id="PS52047">
    <property type="entry name" value="I_EGF_2"/>
    <property type="match status" value="2"/>
</dbReference>
<feature type="disulfide bond" evidence="15">
    <location>
        <begin position="481"/>
        <end position="486"/>
    </location>
</feature>
<evidence type="ECO:0000256" key="11">
    <source>
        <dbReference type="ARBA" id="ARBA00023037"/>
    </source>
</evidence>
<feature type="disulfide bond" evidence="15">
    <location>
        <begin position="140"/>
        <end position="147"/>
    </location>
</feature>
<feature type="disulfide bond" evidence="15">
    <location>
        <begin position="507"/>
        <end position="516"/>
    </location>
</feature>
<dbReference type="PIRSF" id="PIRSF002512">
    <property type="entry name" value="Integrin_B"/>
    <property type="match status" value="1"/>
</dbReference>
<comment type="similarity">
    <text evidence="2 16">Belongs to the integrin beta chain family.</text>
</comment>
<evidence type="ECO:0000259" key="18">
    <source>
        <dbReference type="SMART" id="SM00187"/>
    </source>
</evidence>
<accession>A0A8D0HRM5</accession>
<dbReference type="GeneTree" id="ENSGT01150000286983"/>
<evidence type="ECO:0000256" key="13">
    <source>
        <dbReference type="ARBA" id="ARBA00023157"/>
    </source>
</evidence>
<dbReference type="GO" id="GO:0034446">
    <property type="term" value="P:substrate adhesion-dependent cell spreading"/>
    <property type="evidence" value="ECO:0007669"/>
    <property type="project" value="Ensembl"/>
</dbReference>
<dbReference type="InterPro" id="IPR032695">
    <property type="entry name" value="Integrin_dom_sf"/>
</dbReference>
<sequence length="711" mass="77541">MARCATRQELEHRGCTPDEILEPHGRHTVVENRPLSDSAQSQTVTQLAPQRVILHLRPGEEQSFEVQFKRAEGYPVDLYYLMDLSYSMKDDLENIKRLGSDLLATLRKITSSVKIGFGSFVDKTVLPYVNMLPAKRHSPCPNRLEPCQPAFSFRHVLPLTDNASEFESRVSQQRISGNLDAPEGGFDAIMQVAVCIDQIGWRNVTRLLVFTSDDTFHMAGDGKLGGIYTPNDGHCHLDASGLYDQSHLYDYPSVGHLAQVLLESNIQSIFAVTGSTLSVYQELSRLIPKSAVGELKEDSSNVVQLIADAYNNLSSTVNLEHMALPPDVFITYDSHCGGVDTYGRTQGGICSGVRINQLVRFTVHVVAKPCLPGPQELVLRVLGMSEEVRVQLVPLCECQCEDTQPQAPYCSSGHGNLSCGACSCQAGWVGRLCECQQAEAGELETGCRDGNDTGPVCNGKGRCVCGQCQCHPGMSGHFCKCDDTSCDWHDGKLCAGRGQCQCGRCQCPQNYTGAACDCSLDVSGCMQGGIECSGHGHCDCNKCECDAGWFGSLCSSCIDCPTPCGEHRDCAECRAFGTGVLGTNCSTSCNQTVEVVESPALDERWCKEQAGDGGLLIYRIETDSSGRVTLTVKAREAGADLTSKLVLGLVLGIVFLGLLLIGTYRATVEIYDRREFARFEKERQQVQWNEVNNPLFQSATTTVVNPQYNCD</sequence>
<dbReference type="GO" id="GO:0043113">
    <property type="term" value="P:receptor clustering"/>
    <property type="evidence" value="ECO:0007669"/>
    <property type="project" value="Ensembl"/>
</dbReference>
<dbReference type="Gene3D" id="1.20.5.100">
    <property type="entry name" value="Cytochrome c1, transmembrane anchor, C-terminal"/>
    <property type="match status" value="1"/>
</dbReference>
<evidence type="ECO:0000256" key="4">
    <source>
        <dbReference type="ARBA" id="ARBA00022536"/>
    </source>
</evidence>
<dbReference type="InterPro" id="IPR036465">
    <property type="entry name" value="vWFA_dom_sf"/>
</dbReference>
<feature type="disulfide bond" evidence="15">
    <location>
        <begin position="465"/>
        <end position="494"/>
    </location>
</feature>
<evidence type="ECO:0000256" key="8">
    <source>
        <dbReference type="ARBA" id="ARBA00022842"/>
    </source>
</evidence>
<evidence type="ECO:0000256" key="6">
    <source>
        <dbReference type="ARBA" id="ARBA00022729"/>
    </source>
</evidence>
<dbReference type="InterPro" id="IPR013111">
    <property type="entry name" value="EGF_extracell"/>
</dbReference>
<keyword evidence="7" id="KW-0677">Repeat</keyword>
<feature type="disulfide bond" evidence="15">
    <location>
        <begin position="463"/>
        <end position="468"/>
    </location>
</feature>
<feature type="disulfide bond" evidence="15">
    <location>
        <begin position="410"/>
        <end position="422"/>
    </location>
</feature>
<dbReference type="GO" id="GO:0007229">
    <property type="term" value="P:integrin-mediated signaling pathway"/>
    <property type="evidence" value="ECO:0007669"/>
    <property type="project" value="UniProtKB-KW"/>
</dbReference>
<reference evidence="21" key="2">
    <citation type="submission" date="2025-09" db="UniProtKB">
        <authorList>
            <consortium name="Ensembl"/>
        </authorList>
    </citation>
    <scope>IDENTIFICATION</scope>
</reference>
<dbReference type="GO" id="GO:0005925">
    <property type="term" value="C:focal adhesion"/>
    <property type="evidence" value="ECO:0007669"/>
    <property type="project" value="TreeGrafter"/>
</dbReference>
<dbReference type="SMART" id="SM01241">
    <property type="entry name" value="Integrin_b_cyt"/>
    <property type="match status" value="1"/>
</dbReference>
<evidence type="ECO:0000256" key="2">
    <source>
        <dbReference type="ARBA" id="ARBA00007449"/>
    </source>
</evidence>
<feature type="domain" description="Integrin beta subunit VWA" evidence="18">
    <location>
        <begin position="2"/>
        <end position="398"/>
    </location>
</feature>
<dbReference type="FunFam" id="2.10.25.10:FF:000036">
    <property type="entry name" value="Integrin beta"/>
    <property type="match status" value="1"/>
</dbReference>
<feature type="disulfide bond" evidence="15">
    <location>
        <begin position="538"/>
        <end position="543"/>
    </location>
</feature>
<dbReference type="PANTHER" id="PTHR10082:SF36">
    <property type="entry name" value="INTEGRIN BETA-7"/>
    <property type="match status" value="1"/>
</dbReference>
<evidence type="ECO:0000256" key="16">
    <source>
        <dbReference type="RuleBase" id="RU000633"/>
    </source>
</evidence>
<dbReference type="GO" id="GO:0033627">
    <property type="term" value="P:cell adhesion mediated by integrin"/>
    <property type="evidence" value="ECO:0007669"/>
    <property type="project" value="TreeGrafter"/>
</dbReference>
<keyword evidence="4" id="KW-0245">EGF-like domain</keyword>
<dbReference type="InterPro" id="IPR012896">
    <property type="entry name" value="Integrin_bsu_tail"/>
</dbReference>
<dbReference type="PRINTS" id="PR01186">
    <property type="entry name" value="INTEGRINB"/>
</dbReference>
<dbReference type="GO" id="GO:0005178">
    <property type="term" value="F:integrin binding"/>
    <property type="evidence" value="ECO:0007669"/>
    <property type="project" value="TreeGrafter"/>
</dbReference>
<dbReference type="GO" id="GO:0009986">
    <property type="term" value="C:cell surface"/>
    <property type="evidence" value="ECO:0007669"/>
    <property type="project" value="Ensembl"/>
</dbReference>
<dbReference type="InterPro" id="IPR002369">
    <property type="entry name" value="Integrin_bsu_VWA"/>
</dbReference>
<evidence type="ECO:0000256" key="9">
    <source>
        <dbReference type="ARBA" id="ARBA00022889"/>
    </source>
</evidence>
<dbReference type="GO" id="GO:0034113">
    <property type="term" value="P:heterotypic cell-cell adhesion"/>
    <property type="evidence" value="ECO:0007669"/>
    <property type="project" value="Ensembl"/>
</dbReference>
<dbReference type="Proteomes" id="UP000694392">
    <property type="component" value="Unplaced"/>
</dbReference>
<reference evidence="21" key="1">
    <citation type="submission" date="2025-08" db="UniProtKB">
        <authorList>
            <consortium name="Ensembl"/>
        </authorList>
    </citation>
    <scope>IDENTIFICATION</scope>
</reference>
<dbReference type="GO" id="GO:0003366">
    <property type="term" value="P:cell-matrix adhesion involved in ameboidal cell migration"/>
    <property type="evidence" value="ECO:0007669"/>
    <property type="project" value="Ensembl"/>
</dbReference>
<dbReference type="Gene3D" id="3.40.50.410">
    <property type="entry name" value="von Willebrand factor, type A domain"/>
    <property type="match status" value="1"/>
</dbReference>